<reference evidence="2 3" key="1">
    <citation type="submission" date="2017-05" db="EMBL/GenBank/DDBJ databases">
        <title>Functional genome analysis of Paenibacillus pasadenensis strain R16: insights on endophytic life style and antifungal activity.</title>
        <authorList>
            <person name="Passera A."/>
            <person name="Marcolungo L."/>
            <person name="Casati P."/>
            <person name="Brasca M."/>
            <person name="Quaglino F."/>
            <person name="Delledonne M."/>
        </authorList>
    </citation>
    <scope>NUCLEOTIDE SEQUENCE [LARGE SCALE GENOMIC DNA]</scope>
    <source>
        <strain evidence="2 3">R16</strain>
    </source>
</reference>
<organism evidence="2 3">
    <name type="scientific">Paenibacillus pasadenensis</name>
    <dbReference type="NCBI Taxonomy" id="217090"/>
    <lineage>
        <taxon>Bacteria</taxon>
        <taxon>Bacillati</taxon>
        <taxon>Bacillota</taxon>
        <taxon>Bacilli</taxon>
        <taxon>Bacillales</taxon>
        <taxon>Paenibacillaceae</taxon>
        <taxon>Paenibacillus</taxon>
    </lineage>
</organism>
<dbReference type="Proteomes" id="UP000234789">
    <property type="component" value="Unassembled WGS sequence"/>
</dbReference>
<comment type="caution">
    <text evidence="2">The sequence shown here is derived from an EMBL/GenBank/DDBJ whole genome shotgun (WGS) entry which is preliminary data.</text>
</comment>
<feature type="transmembrane region" description="Helical" evidence="1">
    <location>
        <begin position="6"/>
        <end position="25"/>
    </location>
</feature>
<dbReference type="AlphaFoldDB" id="A0A2N5N1U6"/>
<dbReference type="RefSeq" id="WP_028600115.1">
    <property type="nucleotide sequence ID" value="NZ_BIMM01000045.1"/>
</dbReference>
<dbReference type="EMBL" id="NFEZ01000004">
    <property type="protein sequence ID" value="PLT44308.1"/>
    <property type="molecule type" value="Genomic_DNA"/>
</dbReference>
<evidence type="ECO:0000313" key="3">
    <source>
        <dbReference type="Proteomes" id="UP000234789"/>
    </source>
</evidence>
<keyword evidence="1" id="KW-0812">Transmembrane</keyword>
<proteinExistence type="predicted"/>
<protein>
    <submittedName>
        <fullName evidence="2">Uncharacterized protein</fullName>
    </submittedName>
</protein>
<name>A0A2N5N1U6_9BACL</name>
<sequence>MGEHAGLGLVAALLAAVGAAMLLAARKGSRPNSRYAAAVGAGLILCALLLLAASGWADADEAAHRIGH</sequence>
<accession>A0A2N5N1U6</accession>
<keyword evidence="1" id="KW-0472">Membrane</keyword>
<keyword evidence="1" id="KW-1133">Transmembrane helix</keyword>
<evidence type="ECO:0000256" key="1">
    <source>
        <dbReference type="SAM" id="Phobius"/>
    </source>
</evidence>
<gene>
    <name evidence="2" type="ORF">B8V81_2739</name>
</gene>
<feature type="transmembrane region" description="Helical" evidence="1">
    <location>
        <begin position="37"/>
        <end position="57"/>
    </location>
</feature>
<evidence type="ECO:0000313" key="2">
    <source>
        <dbReference type="EMBL" id="PLT44308.1"/>
    </source>
</evidence>
<keyword evidence="3" id="KW-1185">Reference proteome</keyword>